<evidence type="ECO:0000256" key="6">
    <source>
        <dbReference type="ARBA" id="ARBA00035502"/>
    </source>
</evidence>
<keyword evidence="3 7" id="KW-0689">Ribosomal protein</keyword>
<dbReference type="Gene3D" id="3.30.70.1730">
    <property type="match status" value="1"/>
</dbReference>
<keyword evidence="8" id="KW-1185">Reference proteome</keyword>
<evidence type="ECO:0000256" key="2">
    <source>
        <dbReference type="ARBA" id="ARBA00008889"/>
    </source>
</evidence>
<dbReference type="CDD" id="cd05797">
    <property type="entry name" value="Ribosomal_L10"/>
    <property type="match status" value="1"/>
</dbReference>
<evidence type="ECO:0000313" key="8">
    <source>
        <dbReference type="Proteomes" id="UP000323917"/>
    </source>
</evidence>
<dbReference type="GO" id="GO:0005840">
    <property type="term" value="C:ribosome"/>
    <property type="evidence" value="ECO:0007669"/>
    <property type="project" value="UniProtKB-KW"/>
</dbReference>
<dbReference type="NCBIfam" id="NF000955">
    <property type="entry name" value="PRK00099.1-1"/>
    <property type="match status" value="1"/>
</dbReference>
<dbReference type="KEGG" id="bgok:Pr1d_10070"/>
<name>A0A5B9Q8I5_9BACT</name>
<evidence type="ECO:0000256" key="1">
    <source>
        <dbReference type="ARBA" id="ARBA00002633"/>
    </source>
</evidence>
<dbReference type="InterPro" id="IPR001790">
    <property type="entry name" value="Ribosomal_uL10"/>
</dbReference>
<evidence type="ECO:0000256" key="5">
    <source>
        <dbReference type="ARBA" id="ARBA00035202"/>
    </source>
</evidence>
<protein>
    <recommendedName>
        <fullName evidence="5">Large ribosomal subunit protein uL10</fullName>
    </recommendedName>
    <alternativeName>
        <fullName evidence="6">50S ribosomal protein L10</fullName>
    </alternativeName>
</protein>
<proteinExistence type="inferred from homology"/>
<accession>A0A5B9Q8I5</accession>
<dbReference type="InterPro" id="IPR047865">
    <property type="entry name" value="Ribosomal_uL10_bac_type"/>
</dbReference>
<comment type="function">
    <text evidence="1">Forms part of the ribosomal stalk, playing a central role in the interaction of the ribosome with GTP-bound translation factors.</text>
</comment>
<dbReference type="RefSeq" id="WP_148072471.1">
    <property type="nucleotide sequence ID" value="NZ_CP042913.1"/>
</dbReference>
<dbReference type="SUPFAM" id="SSF160369">
    <property type="entry name" value="Ribosomal protein L10-like"/>
    <property type="match status" value="1"/>
</dbReference>
<evidence type="ECO:0000256" key="4">
    <source>
        <dbReference type="ARBA" id="ARBA00023274"/>
    </source>
</evidence>
<dbReference type="OrthoDB" id="278380at2"/>
<dbReference type="InterPro" id="IPR043141">
    <property type="entry name" value="Ribosomal_uL10-like_sf"/>
</dbReference>
<keyword evidence="4" id="KW-0687">Ribonucleoprotein</keyword>
<dbReference type="Pfam" id="PF00466">
    <property type="entry name" value="Ribosomal_L10"/>
    <property type="match status" value="1"/>
</dbReference>
<dbReference type="EMBL" id="CP042913">
    <property type="protein sequence ID" value="QEG33742.1"/>
    <property type="molecule type" value="Genomic_DNA"/>
</dbReference>
<dbReference type="GO" id="GO:1990904">
    <property type="term" value="C:ribonucleoprotein complex"/>
    <property type="evidence" value="ECO:0007669"/>
    <property type="project" value="UniProtKB-KW"/>
</dbReference>
<organism evidence="7 8">
    <name type="scientific">Bythopirellula goksoeyrii</name>
    <dbReference type="NCBI Taxonomy" id="1400387"/>
    <lineage>
        <taxon>Bacteria</taxon>
        <taxon>Pseudomonadati</taxon>
        <taxon>Planctomycetota</taxon>
        <taxon>Planctomycetia</taxon>
        <taxon>Pirellulales</taxon>
        <taxon>Lacipirellulaceae</taxon>
        <taxon>Bythopirellula</taxon>
    </lineage>
</organism>
<reference evidence="7 8" key="1">
    <citation type="submission" date="2019-08" db="EMBL/GenBank/DDBJ databases">
        <title>Deep-cultivation of Planctomycetes and their phenomic and genomic characterization uncovers novel biology.</title>
        <authorList>
            <person name="Wiegand S."/>
            <person name="Jogler M."/>
            <person name="Boedeker C."/>
            <person name="Pinto D."/>
            <person name="Vollmers J."/>
            <person name="Rivas-Marin E."/>
            <person name="Kohn T."/>
            <person name="Peeters S.H."/>
            <person name="Heuer A."/>
            <person name="Rast P."/>
            <person name="Oberbeckmann S."/>
            <person name="Bunk B."/>
            <person name="Jeske O."/>
            <person name="Meyerdierks A."/>
            <person name="Storesund J.E."/>
            <person name="Kallscheuer N."/>
            <person name="Luecker S."/>
            <person name="Lage O.M."/>
            <person name="Pohl T."/>
            <person name="Merkel B.J."/>
            <person name="Hornburger P."/>
            <person name="Mueller R.-W."/>
            <person name="Bruemmer F."/>
            <person name="Labrenz M."/>
            <person name="Spormann A.M."/>
            <person name="Op den Camp H."/>
            <person name="Overmann J."/>
            <person name="Amann R."/>
            <person name="Jetten M.S.M."/>
            <person name="Mascher T."/>
            <person name="Medema M.H."/>
            <person name="Devos D.P."/>
            <person name="Kaster A.-K."/>
            <person name="Ovreas L."/>
            <person name="Rohde M."/>
            <person name="Galperin M.Y."/>
            <person name="Jogler C."/>
        </authorList>
    </citation>
    <scope>NUCLEOTIDE SEQUENCE [LARGE SCALE GENOMIC DNA]</scope>
    <source>
        <strain evidence="7 8">Pr1d</strain>
    </source>
</reference>
<evidence type="ECO:0000313" key="7">
    <source>
        <dbReference type="EMBL" id="QEG33742.1"/>
    </source>
</evidence>
<dbReference type="Proteomes" id="UP000323917">
    <property type="component" value="Chromosome"/>
</dbReference>
<dbReference type="AlphaFoldDB" id="A0A5B9Q8I5"/>
<sequence length="171" mass="18378">MSKYVKDLITDELKSRFDGVTDALLVDVVGMEANSNVELRKQLRQKNMHLLVVKNSLARRATDGTALAPAFEGSEGTLALIWGGEDVVSLAKEVTRLAEDAKYKPFAPKGGVMDGAKLTADDVKAVSKWPSREEQLSILLGQILSPGATLSAQLLSPGAKLASQVKKKSEE</sequence>
<gene>
    <name evidence="7" type="primary">rplJ</name>
    <name evidence="7" type="ORF">Pr1d_10070</name>
</gene>
<evidence type="ECO:0000256" key="3">
    <source>
        <dbReference type="ARBA" id="ARBA00022980"/>
    </source>
</evidence>
<comment type="similarity">
    <text evidence="2">Belongs to the universal ribosomal protein uL10 family.</text>
</comment>
<dbReference type="PANTHER" id="PTHR11560">
    <property type="entry name" value="39S RIBOSOMAL PROTEIN L10, MITOCHONDRIAL"/>
    <property type="match status" value="1"/>
</dbReference>